<dbReference type="Proteomes" id="UP000593890">
    <property type="component" value="Chromosome"/>
</dbReference>
<keyword evidence="1" id="KW-0159">Chromosome partition</keyword>
<protein>
    <recommendedName>
        <fullName evidence="2">Segregation and condensation protein A</fullName>
    </recommendedName>
</protein>
<dbReference type="InterPro" id="IPR003768">
    <property type="entry name" value="ScpA"/>
</dbReference>
<accession>A0A7I8D4C3</accession>
<gene>
    <name evidence="3" type="primary">scpA</name>
    <name evidence="3" type="ORF">C12CBH8_07120</name>
</gene>
<dbReference type="PANTHER" id="PTHR33969:SF2">
    <property type="entry name" value="SEGREGATION AND CONDENSATION PROTEIN A"/>
    <property type="match status" value="1"/>
</dbReference>
<dbReference type="Pfam" id="PF02616">
    <property type="entry name" value="SMC_ScpA"/>
    <property type="match status" value="1"/>
</dbReference>
<dbReference type="Gene3D" id="6.10.250.2410">
    <property type="match status" value="1"/>
</dbReference>
<evidence type="ECO:0000313" key="3">
    <source>
        <dbReference type="EMBL" id="BCI60073.1"/>
    </source>
</evidence>
<dbReference type="RefSeq" id="WP_090266646.1">
    <property type="nucleotide sequence ID" value="NZ_AP023321.1"/>
</dbReference>
<dbReference type="KEGG" id="sman:C12CBH8_07120"/>
<dbReference type="GO" id="GO:0007059">
    <property type="term" value="P:chromosome segregation"/>
    <property type="evidence" value="ECO:0007669"/>
    <property type="project" value="UniProtKB-KW"/>
</dbReference>
<evidence type="ECO:0000256" key="1">
    <source>
        <dbReference type="ARBA" id="ARBA00022829"/>
    </source>
</evidence>
<evidence type="ECO:0000256" key="2">
    <source>
        <dbReference type="ARBA" id="ARBA00044777"/>
    </source>
</evidence>
<reference evidence="4" key="1">
    <citation type="submission" date="2020-07" db="EMBL/GenBank/DDBJ databases">
        <title>Complete genome sequencing of Clostridia bacterium strain 12CBH8.</title>
        <authorList>
            <person name="Sakamoto M."/>
            <person name="Murakami T."/>
            <person name="Mori H."/>
        </authorList>
    </citation>
    <scope>NUCLEOTIDE SEQUENCE [LARGE SCALE GENOMIC DNA]</scope>
    <source>
        <strain evidence="4">12CBH8</strain>
    </source>
</reference>
<organism evidence="3 4">
    <name type="scientific">Solibaculum mannosilyticum</name>
    <dbReference type="NCBI Taxonomy" id="2780922"/>
    <lineage>
        <taxon>Bacteria</taxon>
        <taxon>Bacillati</taxon>
        <taxon>Bacillota</taxon>
        <taxon>Clostridia</taxon>
        <taxon>Eubacteriales</taxon>
        <taxon>Oscillospiraceae</taxon>
        <taxon>Solibaculum</taxon>
    </lineage>
</organism>
<proteinExistence type="predicted"/>
<sequence length="241" mass="27097">MVKLSYKLPVFEGPLDLLLHLIAKHKLNINDIPIAQLLDQYMEHIEAMQQADLDVASEFMEMAARLVYIKTASLLPRPEESEQLKRELTGQLLEYQAVQEAAAQLGEKARQSGGFDLAERPALELPIDQTYRRQHSPGVLREHYLLAAGRGKRKVPPPAEAFSGIVSRKIVSVSSRVVFVLRRLWGGKRMPMDDLIGASRSRSEMVATFLAILELIRSKRIAVEESGENMVLKADGDGRWK</sequence>
<evidence type="ECO:0000313" key="4">
    <source>
        <dbReference type="Proteomes" id="UP000593890"/>
    </source>
</evidence>
<dbReference type="EMBL" id="AP023321">
    <property type="protein sequence ID" value="BCI60073.1"/>
    <property type="molecule type" value="Genomic_DNA"/>
</dbReference>
<name>A0A7I8D4C3_9FIRM</name>
<dbReference type="AlphaFoldDB" id="A0A7I8D4C3"/>
<keyword evidence="4" id="KW-1185">Reference proteome</keyword>
<dbReference type="PANTHER" id="PTHR33969">
    <property type="entry name" value="SEGREGATION AND CONDENSATION PROTEIN A"/>
    <property type="match status" value="1"/>
</dbReference>